<dbReference type="PRINTS" id="PR00313">
    <property type="entry name" value="CABNDNGRPT"/>
</dbReference>
<dbReference type="GO" id="GO:0005509">
    <property type="term" value="F:calcium ion binding"/>
    <property type="evidence" value="ECO:0007669"/>
    <property type="project" value="InterPro"/>
</dbReference>
<evidence type="ECO:0000256" key="2">
    <source>
        <dbReference type="ARBA" id="ARBA00022525"/>
    </source>
</evidence>
<comment type="caution">
    <text evidence="6">The sequence shown here is derived from an EMBL/GenBank/DDBJ whole genome shotgun (WGS) entry which is preliminary data.</text>
</comment>
<feature type="domain" description="Haemolysin-type calcium binding-related" evidence="5">
    <location>
        <begin position="867"/>
        <end position="911"/>
    </location>
</feature>
<dbReference type="InterPro" id="IPR010566">
    <property type="entry name" value="Haemolys_ca-bd"/>
</dbReference>
<dbReference type="PANTHER" id="PTHR38340:SF1">
    <property type="entry name" value="S-LAYER PROTEIN"/>
    <property type="match status" value="1"/>
</dbReference>
<accession>A0A2S9K9V1</accession>
<keyword evidence="3" id="KW-0106">Calcium</keyword>
<dbReference type="InterPro" id="IPR018511">
    <property type="entry name" value="Hemolysin-typ_Ca-bd_CS"/>
</dbReference>
<evidence type="ECO:0000256" key="3">
    <source>
        <dbReference type="ARBA" id="ARBA00022837"/>
    </source>
</evidence>
<dbReference type="Gene3D" id="2.150.10.10">
    <property type="entry name" value="Serralysin-like metalloprotease, C-terminal"/>
    <property type="match status" value="6"/>
</dbReference>
<feature type="domain" description="Haemolysin-type calcium binding-related" evidence="5">
    <location>
        <begin position="1213"/>
        <end position="1256"/>
    </location>
</feature>
<dbReference type="SUPFAM" id="SSF51120">
    <property type="entry name" value="beta-Roll"/>
    <property type="match status" value="8"/>
</dbReference>
<reference evidence="6 7" key="1">
    <citation type="submission" date="2018-03" db="EMBL/GenBank/DDBJ databases">
        <title>Comparative genomics illustrates the genes involved in a hyperalkaliphilic mechanisms of Serpentinomonas isolated from highly-alkaline calcium-rich serpentinized springs.</title>
        <authorList>
            <person name="Suzuki S."/>
            <person name="Ishii S."/>
            <person name="Walworth N."/>
            <person name="Bird L."/>
            <person name="Kuenen J.G."/>
            <person name="Nealson K.H."/>
        </authorList>
    </citation>
    <scope>NUCLEOTIDE SEQUENCE [LARGE SCALE GENOMIC DNA]</scope>
    <source>
        <strain evidence="6 7">P1</strain>
    </source>
</reference>
<keyword evidence="7" id="KW-1185">Reference proteome</keyword>
<dbReference type="GO" id="GO:0005576">
    <property type="term" value="C:extracellular region"/>
    <property type="evidence" value="ECO:0007669"/>
    <property type="project" value="UniProtKB-SubCell"/>
</dbReference>
<evidence type="ECO:0000256" key="1">
    <source>
        <dbReference type="ARBA" id="ARBA00004613"/>
    </source>
</evidence>
<feature type="non-terminal residue" evidence="6">
    <location>
        <position position="1343"/>
    </location>
</feature>
<gene>
    <name evidence="6" type="ORF">C6P64_00250</name>
</gene>
<sequence>MQLGAGIAPADFTLARVGSDLVLRLPGGNDSLTLQSYYDSGNYYGYSRVQLQFANGTLWGEAEIAAQLVHVDGSLGDDYLYGTIATDSMQGGQGNDWIYAGDNADTLLGGEGHDSLFGEQGNDLLDGGSGNDSLAGGDGADTYLFGTGSGRDTINASDSWYDQPGVAPVDTVRLGAGIAPADVKLSRVGGDLVLSLAGSNDSLTVQGYYYNYGNDYYGYTRVQLQFADGTLWGIAEIAAQLIHVDGSPGNDGLYGTVATDSMQGGQGNDWIYAGDNADTLLGGAGHDSLYGEQGDDLLDGGAGNDWLAGGDGADSYVFGIGSGHDTVDASDSWYDQQGVAPVDTLRIGAGIAPADLTLARVGNHLVLRLAGGNDSLTVQDYYSYSNNYYGYARIQLQFANGTLWSAAEIAAQIIHVDGTPGNDGLYGTVATDSIQGGQGNDQIWAGDNADTLLGGEGHDSLFGEQGNDLLDGGSGNDSLWGGDGADAYVFGIGSGHDTVYASDGWYGQTPIAPIDTVRLGTGIAPADLTLTRAGSDLVLSLAGGNDSLTVQGYYSYNANYDGNSRIQLQFASGTVWGNAQIAAQIIHVEGSPGNEDLYGTTATDSMQGGQGNDWMVGADNADTLRGGDGHDSLLGGDGNDLLDGGTGNDSLIGGNGADTYVFGIGSGHDRIDVSDDWYSNPVGVAPVDTVQLGAGIAPADFALARSGDDLVLSLPGGDDSFTVQGYYSYLGDFYGYTRVQLQFANGTLWDQGELWAMAGGLQRVEPPAGQYIYGTAGDDDLTGGVGADTLYGEAGNDQLDGGEGNDWLAGSDGTDIYLFGIGSGQDTVDASDGWQWGSQVDAPAVDTVQLGQGILPADLKLARVGDDLVLSLAGSDDSLTLYRYYSSYPVEYGYSRVQLQFADGTVWDANDIAAQVIHVDGSPGNDGLYGTVATDSVQGGEGNDLLDGLAGNDTLAGGEGHDSLYGGAGDDRLDGGEGNDYSAGDDGADTYVFGIGSGHDTVSAYDYWYLTSQENPAPIDTVQFGAGIAPADLELARVGSDLVLSLAGGGDSLTVQGYYTYDSAYYGQSRVQLQFANGTLWGAADIAAQLIHVDGSPGNDGLYGTVATDSMQGGQGNDWIWAGDKADTLLGGEGHDSLFGEQGNDLLDGGAGNDSLMGGDGADSYVFGIGSGRDTVDASDSWYGQAGVAPVDTVRIGAGIAPADLKLSRVGGDLVLSPSGGSDSLTVQGYYYYDNAYYGYTRVQLQFADGTLWGAAEISAQVIHVDGTPGNDGLNGTIATDSMQGGQGNDQISAGDNADTLLGGAGHDSLYGDQGNDLLDGGAGNDSLMGGDGSDSYVFGIGS</sequence>
<dbReference type="Pfam" id="PF00353">
    <property type="entry name" value="HemolysinCabind"/>
    <property type="match status" value="15"/>
</dbReference>
<dbReference type="PANTHER" id="PTHR38340">
    <property type="entry name" value="S-LAYER PROTEIN"/>
    <property type="match status" value="1"/>
</dbReference>
<evidence type="ECO:0000313" key="6">
    <source>
        <dbReference type="EMBL" id="PRD67155.1"/>
    </source>
</evidence>
<feature type="domain" description="Haemolysin-type calcium binding-related" evidence="5">
    <location>
        <begin position="536"/>
        <end position="580"/>
    </location>
</feature>
<name>A0A2S9K9V1_9BURK</name>
<dbReference type="EMBL" id="PVLQ01000004">
    <property type="protein sequence ID" value="PRD67155.1"/>
    <property type="molecule type" value="Genomic_DNA"/>
</dbReference>
<organism evidence="6 7">
    <name type="scientific">Malikia granosa</name>
    <dbReference type="NCBI Taxonomy" id="263067"/>
    <lineage>
        <taxon>Bacteria</taxon>
        <taxon>Pseudomonadati</taxon>
        <taxon>Pseudomonadota</taxon>
        <taxon>Betaproteobacteria</taxon>
        <taxon>Burkholderiales</taxon>
        <taxon>Comamonadaceae</taxon>
        <taxon>Malikia</taxon>
    </lineage>
</organism>
<protein>
    <recommendedName>
        <fullName evidence="5">Haemolysin-type calcium binding-related domain-containing protein</fullName>
    </recommendedName>
</protein>
<dbReference type="InterPro" id="IPR050557">
    <property type="entry name" value="RTX_toxin/Mannuronan_C5-epim"/>
</dbReference>
<feature type="domain" description="Haemolysin-type calcium binding-related" evidence="5">
    <location>
        <begin position="709"/>
        <end position="751"/>
    </location>
</feature>
<dbReference type="Pfam" id="PF06594">
    <property type="entry name" value="HCBP_related"/>
    <property type="match status" value="8"/>
</dbReference>
<dbReference type="InterPro" id="IPR001343">
    <property type="entry name" value="Hemolysn_Ca-bd"/>
</dbReference>
<dbReference type="InterPro" id="IPR011049">
    <property type="entry name" value="Serralysin-like_metalloprot_C"/>
</dbReference>
<feature type="region of interest" description="Disordered" evidence="4">
    <location>
        <begin position="960"/>
        <end position="979"/>
    </location>
</feature>
<evidence type="ECO:0000313" key="7">
    <source>
        <dbReference type="Proteomes" id="UP000238589"/>
    </source>
</evidence>
<dbReference type="PROSITE" id="PS00330">
    <property type="entry name" value="HEMOLYSIN_CALCIUM"/>
    <property type="match status" value="15"/>
</dbReference>
<evidence type="ECO:0000256" key="4">
    <source>
        <dbReference type="SAM" id="MobiDB-lite"/>
    </source>
</evidence>
<evidence type="ECO:0000259" key="5">
    <source>
        <dbReference type="Pfam" id="PF06594"/>
    </source>
</evidence>
<comment type="subcellular location">
    <subcellularLocation>
        <location evidence="1">Secreted</location>
    </subcellularLocation>
</comment>
<feature type="domain" description="Haemolysin-type calcium binding-related" evidence="5">
    <location>
        <begin position="1041"/>
        <end position="1085"/>
    </location>
</feature>
<feature type="domain" description="Haemolysin-type calcium binding-related" evidence="5">
    <location>
        <begin position="364"/>
        <end position="407"/>
    </location>
</feature>
<feature type="domain" description="Haemolysin-type calcium binding-related" evidence="5">
    <location>
        <begin position="20"/>
        <end position="62"/>
    </location>
</feature>
<keyword evidence="2" id="KW-0964">Secreted</keyword>
<dbReference type="Proteomes" id="UP000238589">
    <property type="component" value="Unassembled WGS sequence"/>
</dbReference>
<proteinExistence type="predicted"/>
<feature type="domain" description="Haemolysin-type calcium binding-related" evidence="5">
    <location>
        <begin position="191"/>
        <end position="235"/>
    </location>
</feature>